<evidence type="ECO:0000256" key="1">
    <source>
        <dbReference type="ARBA" id="ARBA00004251"/>
    </source>
</evidence>
<keyword evidence="3" id="KW-1003">Cell membrane</keyword>
<gene>
    <name evidence="16" type="primary">EIX2_33</name>
    <name evidence="16" type="ORF">CFP56_039888</name>
</gene>
<dbReference type="InterPro" id="IPR001611">
    <property type="entry name" value="Leu-rich_rpt"/>
</dbReference>
<dbReference type="GO" id="GO:0005886">
    <property type="term" value="C:plasma membrane"/>
    <property type="evidence" value="ECO:0007669"/>
    <property type="project" value="UniProtKB-SubCell"/>
</dbReference>
<dbReference type="InterPro" id="IPR003591">
    <property type="entry name" value="Leu-rich_rpt_typical-subtyp"/>
</dbReference>
<comment type="similarity">
    <text evidence="2">Belongs to the RLP family.</text>
</comment>
<dbReference type="Pfam" id="PF00560">
    <property type="entry name" value="LRR_1"/>
    <property type="match status" value="2"/>
</dbReference>
<organism evidence="16 17">
    <name type="scientific">Quercus suber</name>
    <name type="common">Cork oak</name>
    <dbReference type="NCBI Taxonomy" id="58331"/>
    <lineage>
        <taxon>Eukaryota</taxon>
        <taxon>Viridiplantae</taxon>
        <taxon>Streptophyta</taxon>
        <taxon>Embryophyta</taxon>
        <taxon>Tracheophyta</taxon>
        <taxon>Spermatophyta</taxon>
        <taxon>Magnoliopsida</taxon>
        <taxon>eudicotyledons</taxon>
        <taxon>Gunneridae</taxon>
        <taxon>Pentapetalae</taxon>
        <taxon>rosids</taxon>
        <taxon>fabids</taxon>
        <taxon>Fagales</taxon>
        <taxon>Fagaceae</taxon>
        <taxon>Quercus</taxon>
    </lineage>
</organism>
<dbReference type="InterPro" id="IPR032675">
    <property type="entry name" value="LRR_dom_sf"/>
</dbReference>
<dbReference type="Pfam" id="PF13855">
    <property type="entry name" value="LRR_8"/>
    <property type="match status" value="1"/>
</dbReference>
<dbReference type="PANTHER" id="PTHR48063:SF101">
    <property type="entry name" value="LRR RECEPTOR-LIKE SERINE_THREONINE-PROTEIN KINASE FLS2"/>
    <property type="match status" value="1"/>
</dbReference>
<keyword evidence="17" id="KW-1185">Reference proteome</keyword>
<proteinExistence type="inferred from homology"/>
<keyword evidence="7" id="KW-0677">Repeat</keyword>
<evidence type="ECO:0000256" key="8">
    <source>
        <dbReference type="ARBA" id="ARBA00022989"/>
    </source>
</evidence>
<evidence type="ECO:0000256" key="6">
    <source>
        <dbReference type="ARBA" id="ARBA00022729"/>
    </source>
</evidence>
<evidence type="ECO:0000256" key="7">
    <source>
        <dbReference type="ARBA" id="ARBA00022737"/>
    </source>
</evidence>
<comment type="caution">
    <text evidence="16">The sequence shown here is derived from an EMBL/GenBank/DDBJ whole genome shotgun (WGS) entry which is preliminary data.</text>
</comment>
<dbReference type="PROSITE" id="PS51450">
    <property type="entry name" value="LRR"/>
    <property type="match status" value="1"/>
</dbReference>
<evidence type="ECO:0000256" key="10">
    <source>
        <dbReference type="ARBA" id="ARBA00023170"/>
    </source>
</evidence>
<feature type="chain" id="PRO_5043452102" evidence="14">
    <location>
        <begin position="34"/>
        <end position="487"/>
    </location>
</feature>
<comment type="subcellular location">
    <subcellularLocation>
        <location evidence="1">Cell membrane</location>
        <topology evidence="1">Single-pass type I membrane protein</topology>
    </subcellularLocation>
</comment>
<reference evidence="16 17" key="1">
    <citation type="journal article" date="2018" name="Sci. Data">
        <title>The draft genome sequence of cork oak.</title>
        <authorList>
            <person name="Ramos A.M."/>
            <person name="Usie A."/>
            <person name="Barbosa P."/>
            <person name="Barros P.M."/>
            <person name="Capote T."/>
            <person name="Chaves I."/>
            <person name="Simoes F."/>
            <person name="Abreu I."/>
            <person name="Carrasquinho I."/>
            <person name="Faro C."/>
            <person name="Guimaraes J.B."/>
            <person name="Mendonca D."/>
            <person name="Nobrega F."/>
            <person name="Rodrigues L."/>
            <person name="Saibo N.J.M."/>
            <person name="Varela M.C."/>
            <person name="Egas C."/>
            <person name="Matos J."/>
            <person name="Miguel C.M."/>
            <person name="Oliveira M.M."/>
            <person name="Ricardo C.P."/>
            <person name="Goncalves S."/>
        </authorList>
    </citation>
    <scope>NUCLEOTIDE SEQUENCE [LARGE SCALE GENOMIC DNA]</scope>
    <source>
        <strain evidence="17">cv. HL8</strain>
    </source>
</reference>
<evidence type="ECO:0000256" key="2">
    <source>
        <dbReference type="ARBA" id="ARBA00009592"/>
    </source>
</evidence>
<keyword evidence="8 13" id="KW-1133">Transmembrane helix</keyword>
<sequence>MTMITLTGGRSFKLLFHAFLLIMLSAHLSPALGFISGVGVGDANKIRCIEGERQALLEFKKGLVDDYGRLSSWQSGDENKNCCNWEGVRCSNLTGHVLELHLSAIQNDGITNPFGGMISSSLLELPYLTYLGLSLNNFDQSYTPKFQNIENLEWLSHLSSIEDLDLSLTNLSVANDWLEVVSRLPKLKTLIMWSCDLPPMSLSSFPRFNDSKSFASLKSLYLSDNQLVHVPKSLGNIAMAQKRNNFFEEFIPLSYDNGIMQEYFDSVMVELKRNEYEYHGTNLGLLKIINLSSNKLIGKLPSEIFSLLDLISLNVSRNNMIGEIPQMIGQLKQLESLDLSSNQFSGEIPSSMSEINFLEFLNLSYNNLSGKIPSGTQLQGFDASYFIGNRALCGPPLTQKCPGEETPSQSEATTKDNEENEDELGKWFYVGTEFGFAIGFWGVCSSLVLKRFWRHAYFLLLNNMKDWLYVTITMNIARLQRKIQRQG</sequence>
<dbReference type="Gene3D" id="3.80.10.10">
    <property type="entry name" value="Ribonuclease Inhibitor"/>
    <property type="match status" value="2"/>
</dbReference>
<keyword evidence="9 13" id="KW-0472">Membrane</keyword>
<dbReference type="SMART" id="SM00369">
    <property type="entry name" value="LRR_TYP"/>
    <property type="match status" value="3"/>
</dbReference>
<keyword evidence="6 14" id="KW-0732">Signal</keyword>
<dbReference type="InterPro" id="IPR013210">
    <property type="entry name" value="LRR_N_plant-typ"/>
</dbReference>
<protein>
    <submittedName>
        <fullName evidence="16">Receptor-like protein eix2</fullName>
    </submittedName>
</protein>
<name>A0AAW0IYH6_QUESU</name>
<evidence type="ECO:0000256" key="11">
    <source>
        <dbReference type="ARBA" id="ARBA00023180"/>
    </source>
</evidence>
<dbReference type="FunFam" id="3.80.10.10:FF:000111">
    <property type="entry name" value="LRR receptor-like serine/threonine-protein kinase ERECTA"/>
    <property type="match status" value="1"/>
</dbReference>
<evidence type="ECO:0000256" key="5">
    <source>
        <dbReference type="ARBA" id="ARBA00022692"/>
    </source>
</evidence>
<dbReference type="Pfam" id="PF08263">
    <property type="entry name" value="LRRNT_2"/>
    <property type="match status" value="1"/>
</dbReference>
<dbReference type="SUPFAM" id="SSF52058">
    <property type="entry name" value="L domain-like"/>
    <property type="match status" value="1"/>
</dbReference>
<keyword evidence="10" id="KW-0675">Receptor</keyword>
<feature type="signal peptide" evidence="14">
    <location>
        <begin position="1"/>
        <end position="33"/>
    </location>
</feature>
<evidence type="ECO:0000256" key="12">
    <source>
        <dbReference type="SAM" id="MobiDB-lite"/>
    </source>
</evidence>
<accession>A0AAW0IYH6</accession>
<evidence type="ECO:0000256" key="9">
    <source>
        <dbReference type="ARBA" id="ARBA00023136"/>
    </source>
</evidence>
<dbReference type="PANTHER" id="PTHR48063">
    <property type="entry name" value="LRR RECEPTOR-LIKE KINASE"/>
    <property type="match status" value="1"/>
</dbReference>
<dbReference type="Proteomes" id="UP000237347">
    <property type="component" value="Unassembled WGS sequence"/>
</dbReference>
<evidence type="ECO:0000313" key="16">
    <source>
        <dbReference type="EMBL" id="KAK7819709.1"/>
    </source>
</evidence>
<evidence type="ECO:0000313" key="17">
    <source>
        <dbReference type="Proteomes" id="UP000237347"/>
    </source>
</evidence>
<dbReference type="InterPro" id="IPR046956">
    <property type="entry name" value="RLP23-like"/>
</dbReference>
<keyword evidence="4" id="KW-0433">Leucine-rich repeat</keyword>
<dbReference type="AlphaFoldDB" id="A0AAW0IYH6"/>
<feature type="transmembrane region" description="Helical" evidence="13">
    <location>
        <begin position="427"/>
        <end position="449"/>
    </location>
</feature>
<keyword evidence="5 13" id="KW-0812">Transmembrane</keyword>
<keyword evidence="11" id="KW-0325">Glycoprotein</keyword>
<evidence type="ECO:0000256" key="4">
    <source>
        <dbReference type="ARBA" id="ARBA00022614"/>
    </source>
</evidence>
<evidence type="ECO:0000256" key="14">
    <source>
        <dbReference type="SAM" id="SignalP"/>
    </source>
</evidence>
<evidence type="ECO:0000256" key="3">
    <source>
        <dbReference type="ARBA" id="ARBA00022475"/>
    </source>
</evidence>
<feature type="region of interest" description="Disordered" evidence="12">
    <location>
        <begin position="398"/>
        <end position="419"/>
    </location>
</feature>
<feature type="domain" description="Leucine-rich repeat-containing N-terminal plant-type" evidence="15">
    <location>
        <begin position="51"/>
        <end position="91"/>
    </location>
</feature>
<evidence type="ECO:0000256" key="13">
    <source>
        <dbReference type="SAM" id="Phobius"/>
    </source>
</evidence>
<evidence type="ECO:0000259" key="15">
    <source>
        <dbReference type="Pfam" id="PF08263"/>
    </source>
</evidence>
<dbReference type="EMBL" id="PKMF04000768">
    <property type="protein sequence ID" value="KAK7819709.1"/>
    <property type="molecule type" value="Genomic_DNA"/>
</dbReference>